<dbReference type="EMBL" id="KB726992">
    <property type="protein sequence ID" value="EMT63808.1"/>
    <property type="molecule type" value="Genomic_DNA"/>
</dbReference>
<dbReference type="HOGENOM" id="CLU_2339117_0_0_1"/>
<sequence length="98" mass="10498">YARDTSCSKPSGRRGVTATDVCLSIFLIVPGGRNSHFSRIGSLSIVSLHDPTIMIHDLSVDPPNACHSNLEAPLKTVPSCPSQLYLTFPCTTVLALQC</sequence>
<keyword evidence="2" id="KW-1185">Reference proteome</keyword>
<feature type="non-terminal residue" evidence="1">
    <location>
        <position position="1"/>
    </location>
</feature>
<dbReference type="Proteomes" id="UP000016929">
    <property type="component" value="Unassembled WGS sequence"/>
</dbReference>
<protein>
    <submittedName>
        <fullName evidence="1">Uncharacterized protein</fullName>
    </submittedName>
</protein>
<gene>
    <name evidence="1" type="ORF">FOC4_h10016803</name>
</gene>
<feature type="non-terminal residue" evidence="1">
    <location>
        <position position="98"/>
    </location>
</feature>
<dbReference type="AlphaFoldDB" id="N1RBK0"/>
<accession>N1RBK0</accession>
<organism evidence="1 2">
    <name type="scientific">Fusarium oxysporum f. sp. cubense (strain race 4)</name>
    <name type="common">Panama disease fungus</name>
    <dbReference type="NCBI Taxonomy" id="2502994"/>
    <lineage>
        <taxon>Eukaryota</taxon>
        <taxon>Fungi</taxon>
        <taxon>Dikarya</taxon>
        <taxon>Ascomycota</taxon>
        <taxon>Pezizomycotina</taxon>
        <taxon>Sordariomycetes</taxon>
        <taxon>Hypocreomycetidae</taxon>
        <taxon>Hypocreales</taxon>
        <taxon>Nectriaceae</taxon>
        <taxon>Fusarium</taxon>
        <taxon>Fusarium oxysporum species complex</taxon>
    </lineage>
</organism>
<evidence type="ECO:0000313" key="2">
    <source>
        <dbReference type="Proteomes" id="UP000016929"/>
    </source>
</evidence>
<reference evidence="2" key="1">
    <citation type="submission" date="2012-09" db="EMBL/GenBank/DDBJ databases">
        <title>Genome sequencing and comparative transcriptomics of race 1 and race 4 of banana pathogen: Fusarium oxysporum f. sp. cubense.</title>
        <authorList>
            <person name="Fang X."/>
            <person name="Huang J."/>
        </authorList>
    </citation>
    <scope>NUCLEOTIDE SEQUENCE [LARGE SCALE GENOMIC DNA]</scope>
    <source>
        <strain evidence="2">race 4</strain>
    </source>
</reference>
<proteinExistence type="predicted"/>
<reference evidence="2" key="2">
    <citation type="journal article" date="2014" name="PLoS ONE">
        <title>Genome and Transcriptome Analysis of the Fungal Pathogen Fusarium oxysporum f. sp. cubense Causing Banana Vascular Wilt Disease.</title>
        <authorList>
            <person name="Guo L."/>
            <person name="Han L."/>
            <person name="Yang L."/>
            <person name="Zeng H."/>
            <person name="Fan D."/>
            <person name="Zhu Y."/>
            <person name="Feng Y."/>
            <person name="Wang G."/>
            <person name="Peng C."/>
            <person name="Jiang X."/>
            <person name="Zhou D."/>
            <person name="Ni P."/>
            <person name="Liang C."/>
            <person name="Liu L."/>
            <person name="Wang J."/>
            <person name="Mao C."/>
            <person name="Fang X."/>
            <person name="Peng M."/>
            <person name="Huang J."/>
        </authorList>
    </citation>
    <scope>NUCLEOTIDE SEQUENCE [LARGE SCALE GENOMIC DNA]</scope>
    <source>
        <strain evidence="2">race 4</strain>
    </source>
</reference>
<name>N1RBK0_FUSC4</name>
<evidence type="ECO:0000313" key="1">
    <source>
        <dbReference type="EMBL" id="EMT63808.1"/>
    </source>
</evidence>